<organism evidence="1 2">
    <name type="scientific">Choristoneura fumiferana</name>
    <name type="common">Spruce budworm moth</name>
    <name type="synonym">Archips fumiferana</name>
    <dbReference type="NCBI Taxonomy" id="7141"/>
    <lineage>
        <taxon>Eukaryota</taxon>
        <taxon>Metazoa</taxon>
        <taxon>Ecdysozoa</taxon>
        <taxon>Arthropoda</taxon>
        <taxon>Hexapoda</taxon>
        <taxon>Insecta</taxon>
        <taxon>Pterygota</taxon>
        <taxon>Neoptera</taxon>
        <taxon>Endopterygota</taxon>
        <taxon>Lepidoptera</taxon>
        <taxon>Glossata</taxon>
        <taxon>Ditrysia</taxon>
        <taxon>Tortricoidea</taxon>
        <taxon>Tortricidae</taxon>
        <taxon>Tortricinae</taxon>
        <taxon>Choristoneura</taxon>
    </lineage>
</organism>
<reference evidence="1 2" key="1">
    <citation type="journal article" date="2022" name="Genome Biol. Evol.">
        <title>The Spruce Budworm Genome: Reconstructing the Evolutionary History of Antifreeze Proteins.</title>
        <authorList>
            <person name="Beliveau C."/>
            <person name="Gagne P."/>
            <person name="Picq S."/>
            <person name="Vernygora O."/>
            <person name="Keeling C.I."/>
            <person name="Pinkney K."/>
            <person name="Doucet D."/>
            <person name="Wen F."/>
            <person name="Johnston J.S."/>
            <person name="Maaroufi H."/>
            <person name="Boyle B."/>
            <person name="Laroche J."/>
            <person name="Dewar K."/>
            <person name="Juretic N."/>
            <person name="Blackburn G."/>
            <person name="Nisole A."/>
            <person name="Brunet B."/>
            <person name="Brandao M."/>
            <person name="Lumley L."/>
            <person name="Duan J."/>
            <person name="Quan G."/>
            <person name="Lucarotti C.J."/>
            <person name="Roe A.D."/>
            <person name="Sperling F.A.H."/>
            <person name="Levesque R.C."/>
            <person name="Cusson M."/>
        </authorList>
    </citation>
    <scope>NUCLEOTIDE SEQUENCE [LARGE SCALE GENOMIC DNA]</scope>
    <source>
        <strain evidence="1">Glfc:IPQL:Cfum</strain>
    </source>
</reference>
<accession>A0ACC0JVA4</accession>
<dbReference type="Proteomes" id="UP001064048">
    <property type="component" value="Chromosome 3"/>
</dbReference>
<evidence type="ECO:0000313" key="2">
    <source>
        <dbReference type="Proteomes" id="UP001064048"/>
    </source>
</evidence>
<protein>
    <submittedName>
        <fullName evidence="1">Uncharacterized protein</fullName>
    </submittedName>
</protein>
<proteinExistence type="predicted"/>
<evidence type="ECO:0000313" key="1">
    <source>
        <dbReference type="EMBL" id="KAI8428126.1"/>
    </source>
</evidence>
<dbReference type="EMBL" id="CM046103">
    <property type="protein sequence ID" value="KAI8428126.1"/>
    <property type="molecule type" value="Genomic_DNA"/>
</dbReference>
<gene>
    <name evidence="1" type="ORF">MSG28_002386</name>
</gene>
<comment type="caution">
    <text evidence="1">The sequence shown here is derived from an EMBL/GenBank/DDBJ whole genome shotgun (WGS) entry which is preliminary data.</text>
</comment>
<sequence>MGIQEGFVTVVDESLSSDNTVWCQQSCLEFDSVSYLKKVRAAAGTTVAAEDAPDSPEPE</sequence>
<keyword evidence="2" id="KW-1185">Reference proteome</keyword>
<name>A0ACC0JVA4_CHOFU</name>